<organism evidence="2 3">
    <name type="scientific">Artemia franciscana</name>
    <name type="common">Brine shrimp</name>
    <name type="synonym">Artemia sanfranciscana</name>
    <dbReference type="NCBI Taxonomy" id="6661"/>
    <lineage>
        <taxon>Eukaryota</taxon>
        <taxon>Metazoa</taxon>
        <taxon>Ecdysozoa</taxon>
        <taxon>Arthropoda</taxon>
        <taxon>Crustacea</taxon>
        <taxon>Branchiopoda</taxon>
        <taxon>Anostraca</taxon>
        <taxon>Artemiidae</taxon>
        <taxon>Artemia</taxon>
    </lineage>
</organism>
<accession>A0AA88L1M0</accession>
<evidence type="ECO:0000256" key="1">
    <source>
        <dbReference type="SAM" id="Coils"/>
    </source>
</evidence>
<keyword evidence="3" id="KW-1185">Reference proteome</keyword>
<dbReference type="PANTHER" id="PTHR13520:SF0">
    <property type="entry name" value="RAD50-INTERACTING PROTEIN 1"/>
    <property type="match status" value="1"/>
</dbReference>
<gene>
    <name evidence="2" type="ORF">QYM36_013654</name>
</gene>
<feature type="coiled-coil region" evidence="1">
    <location>
        <begin position="16"/>
        <end position="72"/>
    </location>
</feature>
<dbReference type="PANTHER" id="PTHR13520">
    <property type="entry name" value="RAD50-INTERACTING PROTEIN 1 RINT-1"/>
    <property type="match status" value="1"/>
</dbReference>
<dbReference type="AlphaFoldDB" id="A0AA88L1M0"/>
<evidence type="ECO:0000313" key="2">
    <source>
        <dbReference type="EMBL" id="KAK2710054.1"/>
    </source>
</evidence>
<dbReference type="InterPro" id="IPR007528">
    <property type="entry name" value="RINT1_Tip20"/>
</dbReference>
<sequence>MLTNIDRIVGSEIKNLGKLESQISVLTASISSLEKKIDYWTLSKSDSIFAKLKESQEKVNQLLIDAEKLSVLIEGFAKDSEPLFCELFPLIDQVISAQNKINYYQLLELGKCINHDLKDALHLKDYERIAVKFKKLQETCSQMHGTQCGNLHNYFQRLKQEWAKTIYLSVKRSVEDVLVEIGWPFISTNQSLENVKRTTDDDYKKFQSLLKILALLNNEVDPDSECIWEMPSSISGLSLPMRHLTKPLKKRFEYHFSSNRQTNDLSRPELYLTQVLDWCKSPCPFLSEWVQPVFDSINIDSKEEFTRALCGLVVVKLNHDLPLLYEDDYLFGHCIDEILAFERELRVSVHNQPSVHETLTGERTLEKWLRTEKKYAIEKMDAMLSSDTAWLSTSGVEFDGVTVLYVTEVAEKFAKTLLAMTDRYNVLPQVEHRLQFLDLQLELIEDFRIRMLQMKNEFEDQPLGESFCGVLNTLHYVTLILEDWEDTTLILRPNSSRQEPDGANLELKSGEEPDVTLPALKVVSKSLDQLAEGTVFDSIIELFEKFEKDMVNLIVDTILRDVKDRSAYYRKNRWQMMFSMKDYIQPCLTPNLCKMLQALQGSLQRAHQRLSQKVFLDVWKSVGSRVNKFFFEEIILENRFNEGGAEQLEYDIKNGLLPIFGQYSIRSSLIFSKIQESCLILKMPVGDAFLLKELLTRDDAGVSFRLSYAETSEKMKALREHGIYNLSVQDALFVFDRRLTTSL</sequence>
<dbReference type="Pfam" id="PF04437">
    <property type="entry name" value="RINT1_TIP1"/>
    <property type="match status" value="1"/>
</dbReference>
<dbReference type="EMBL" id="JAVRJZ010000017">
    <property type="protein sequence ID" value="KAK2710054.1"/>
    <property type="molecule type" value="Genomic_DNA"/>
</dbReference>
<dbReference type="InterPro" id="IPR042044">
    <property type="entry name" value="EXOC6PINT-1/Sec15/Tip20_C_dom2"/>
</dbReference>
<reference evidence="2" key="1">
    <citation type="submission" date="2023-07" db="EMBL/GenBank/DDBJ databases">
        <title>Chromosome-level genome assembly of Artemia franciscana.</title>
        <authorList>
            <person name="Jo E."/>
        </authorList>
    </citation>
    <scope>NUCLEOTIDE SEQUENCE</scope>
    <source>
        <tissue evidence="2">Whole body</tissue>
    </source>
</reference>
<dbReference type="Proteomes" id="UP001187531">
    <property type="component" value="Unassembled WGS sequence"/>
</dbReference>
<dbReference type="GO" id="GO:0006890">
    <property type="term" value="P:retrograde vesicle-mediated transport, Golgi to endoplasmic reticulum"/>
    <property type="evidence" value="ECO:0007669"/>
    <property type="project" value="InterPro"/>
</dbReference>
<dbReference type="Gene3D" id="1.20.58.670">
    <property type="entry name" value="Dsl1p vesicle tethering complex, Tip20p subunit, domain D"/>
    <property type="match status" value="1"/>
</dbReference>
<evidence type="ECO:0008006" key="4">
    <source>
        <dbReference type="Google" id="ProtNLM"/>
    </source>
</evidence>
<dbReference type="GO" id="GO:0006888">
    <property type="term" value="P:endoplasmic reticulum to Golgi vesicle-mediated transport"/>
    <property type="evidence" value="ECO:0007669"/>
    <property type="project" value="InterPro"/>
</dbReference>
<dbReference type="GO" id="GO:0070939">
    <property type="term" value="C:Dsl1/NZR complex"/>
    <property type="evidence" value="ECO:0007669"/>
    <property type="project" value="InterPro"/>
</dbReference>
<proteinExistence type="predicted"/>
<comment type="caution">
    <text evidence="2">The sequence shown here is derived from an EMBL/GenBank/DDBJ whole genome shotgun (WGS) entry which is preliminary data.</text>
</comment>
<name>A0AA88L1M0_ARTSF</name>
<evidence type="ECO:0000313" key="3">
    <source>
        <dbReference type="Proteomes" id="UP001187531"/>
    </source>
</evidence>
<protein>
    <recommendedName>
        <fullName evidence="4">RAD50-interacting protein 1</fullName>
    </recommendedName>
</protein>
<keyword evidence="1" id="KW-0175">Coiled coil</keyword>
<dbReference type="PROSITE" id="PS51386">
    <property type="entry name" value="RINT1_TIP20"/>
    <property type="match status" value="1"/>
</dbReference>
<dbReference type="GO" id="GO:0060628">
    <property type="term" value="P:regulation of ER to Golgi vesicle-mediated transport"/>
    <property type="evidence" value="ECO:0007669"/>
    <property type="project" value="TreeGrafter"/>
</dbReference>